<reference evidence="1 2" key="1">
    <citation type="journal article" date="2017" name="Genome Announc.">
        <title>Genome sequence of the saprophytic ascomycete Epicoccum nigrum ICMP 19927 strain isolated from New Zealand.</title>
        <authorList>
            <person name="Fokin M."/>
            <person name="Fleetwood D."/>
            <person name="Weir B.S."/>
            <person name="Villas-Boas S.G."/>
        </authorList>
    </citation>
    <scope>NUCLEOTIDE SEQUENCE [LARGE SCALE GENOMIC DNA]</scope>
    <source>
        <strain evidence="1 2">ICMP 19927</strain>
    </source>
</reference>
<dbReference type="AlphaFoldDB" id="A0A1Y2MBB4"/>
<keyword evidence="2" id="KW-1185">Reference proteome</keyword>
<evidence type="ECO:0000313" key="2">
    <source>
        <dbReference type="Proteomes" id="UP000193240"/>
    </source>
</evidence>
<accession>A0A1Y2MBB4</accession>
<organism evidence="1 2">
    <name type="scientific">Epicoccum nigrum</name>
    <name type="common">Soil fungus</name>
    <name type="synonym">Epicoccum purpurascens</name>
    <dbReference type="NCBI Taxonomy" id="105696"/>
    <lineage>
        <taxon>Eukaryota</taxon>
        <taxon>Fungi</taxon>
        <taxon>Dikarya</taxon>
        <taxon>Ascomycota</taxon>
        <taxon>Pezizomycotina</taxon>
        <taxon>Dothideomycetes</taxon>
        <taxon>Pleosporomycetidae</taxon>
        <taxon>Pleosporales</taxon>
        <taxon>Pleosporineae</taxon>
        <taxon>Didymellaceae</taxon>
        <taxon>Epicoccum</taxon>
    </lineage>
</organism>
<dbReference type="Proteomes" id="UP000193240">
    <property type="component" value="Unassembled WGS sequence"/>
</dbReference>
<dbReference type="InParanoid" id="A0A1Y2MBB4"/>
<name>A0A1Y2MBB4_EPING</name>
<protein>
    <submittedName>
        <fullName evidence="1">Uncharacterized protein</fullName>
    </submittedName>
</protein>
<dbReference type="EMBL" id="KZ107839">
    <property type="protein sequence ID" value="OSS53099.1"/>
    <property type="molecule type" value="Genomic_DNA"/>
</dbReference>
<gene>
    <name evidence="1" type="ORF">B5807_02987</name>
</gene>
<evidence type="ECO:0000313" key="1">
    <source>
        <dbReference type="EMBL" id="OSS53099.1"/>
    </source>
</evidence>
<sequence>MYIATMDGLIVEEHLVQHYKMFHLGRGYRHRTCLGVFHGTSSLCVSIVHVFPEEDLEPGIDMWVGMEGYDADGEPPDAEPSRLLQSFFMWDFSRLTGRLYEIID</sequence>
<proteinExistence type="predicted"/>